<dbReference type="Pfam" id="PF08585">
    <property type="entry name" value="RMI1_N_C"/>
    <property type="match status" value="1"/>
</dbReference>
<dbReference type="Gene3D" id="1.10.8.1020">
    <property type="entry name" value="RecQ-mediated genome instability protein 1, N-terminal domain"/>
    <property type="match status" value="1"/>
</dbReference>
<name>A0ABD6EKQ1_9BILA</name>
<feature type="domain" description="RecQ mediated genome instability protein 1 OB-fold" evidence="3">
    <location>
        <begin position="68"/>
        <end position="200"/>
    </location>
</feature>
<proteinExistence type="inferred from homology"/>
<dbReference type="InterPro" id="IPR042470">
    <property type="entry name" value="RMI1_N_C_sf"/>
</dbReference>
<dbReference type="SMART" id="SM01161">
    <property type="entry name" value="DUF1767"/>
    <property type="match status" value="1"/>
</dbReference>
<sequence>MAIDQLRDFFIGRHIALKDEWLQKATEFIFSYKENTSDNDLCQLVYEQWKFSNIKESTLPSTVLSSLRDKTKIVTNDRLILQINSVVDIGSSLLSQFSKLAYDCTDNSNFGCVTDSDTEEKNIFKAKPKRMLFLSVTDGFIFFQAIEYSPIKELSIYTCPGCKILLRDEVLIRNNIFFLTEKNCQILGGDDEHLMSSNRPVELIAKKLKRDIKIASNFVKDKKKVEETVLSGSQSTPKMSNTNVFSRISLSSSRLEKKPVMPVKPLSDRRPPSTNVVDKRSLNAGRYSRPWKPIDFQFNRIAYFNHLYVGISCRFALSICLH</sequence>
<keyword evidence="6" id="KW-1185">Reference proteome</keyword>
<evidence type="ECO:0000313" key="5">
    <source>
        <dbReference type="EMBL" id="MFH4977996.1"/>
    </source>
</evidence>
<dbReference type="InterPro" id="IPR013894">
    <property type="entry name" value="RMI1_OB"/>
</dbReference>
<dbReference type="InterPro" id="IPR044881">
    <property type="entry name" value="RMI1_N_N_sf"/>
</dbReference>
<dbReference type="PANTHER" id="PTHR14790:SF15">
    <property type="entry name" value="RECQ-MEDIATED GENOME INSTABILITY PROTEIN 1"/>
    <property type="match status" value="1"/>
</dbReference>
<evidence type="ECO:0000259" key="3">
    <source>
        <dbReference type="Pfam" id="PF08585"/>
    </source>
</evidence>
<evidence type="ECO:0000256" key="2">
    <source>
        <dbReference type="ARBA" id="ARBA00018987"/>
    </source>
</evidence>
<dbReference type="InterPro" id="IPR049363">
    <property type="entry name" value="RMI1_N"/>
</dbReference>
<evidence type="ECO:0000259" key="4">
    <source>
        <dbReference type="Pfam" id="PF21000"/>
    </source>
</evidence>
<dbReference type="Proteomes" id="UP001608902">
    <property type="component" value="Unassembled WGS sequence"/>
</dbReference>
<evidence type="ECO:0000313" key="6">
    <source>
        <dbReference type="Proteomes" id="UP001608902"/>
    </source>
</evidence>
<reference evidence="5 6" key="1">
    <citation type="submission" date="2024-08" db="EMBL/GenBank/DDBJ databases">
        <title>Gnathostoma spinigerum genome.</title>
        <authorList>
            <person name="Gonzalez-Bertolin B."/>
            <person name="Monzon S."/>
            <person name="Zaballos A."/>
            <person name="Jimenez P."/>
            <person name="Dekumyoy P."/>
            <person name="Varona S."/>
            <person name="Cuesta I."/>
            <person name="Sumanam S."/>
            <person name="Adisakwattana P."/>
            <person name="Gasser R.B."/>
            <person name="Hernandez-Gonzalez A."/>
            <person name="Young N.D."/>
            <person name="Perteguer M.J."/>
        </authorList>
    </citation>
    <scope>NUCLEOTIDE SEQUENCE [LARGE SCALE GENOMIC DNA]</scope>
    <source>
        <strain evidence="5">AL3</strain>
        <tissue evidence="5">Liver</tissue>
    </source>
</reference>
<dbReference type="Pfam" id="PF21000">
    <property type="entry name" value="RMI1_N_N"/>
    <property type="match status" value="1"/>
</dbReference>
<evidence type="ECO:0000256" key="1">
    <source>
        <dbReference type="ARBA" id="ARBA00006395"/>
    </source>
</evidence>
<dbReference type="AlphaFoldDB" id="A0ABD6EKQ1"/>
<dbReference type="Gene3D" id="2.40.50.770">
    <property type="entry name" value="RecQ-mediated genome instability protein Rmi1, C-terminal domain"/>
    <property type="match status" value="1"/>
</dbReference>
<gene>
    <name evidence="5" type="ORF">AB6A40_004705</name>
</gene>
<comment type="caution">
    <text evidence="5">The sequence shown here is derived from an EMBL/GenBank/DDBJ whole genome shotgun (WGS) entry which is preliminary data.</text>
</comment>
<organism evidence="5 6">
    <name type="scientific">Gnathostoma spinigerum</name>
    <dbReference type="NCBI Taxonomy" id="75299"/>
    <lineage>
        <taxon>Eukaryota</taxon>
        <taxon>Metazoa</taxon>
        <taxon>Ecdysozoa</taxon>
        <taxon>Nematoda</taxon>
        <taxon>Chromadorea</taxon>
        <taxon>Rhabditida</taxon>
        <taxon>Spirurina</taxon>
        <taxon>Gnathostomatomorpha</taxon>
        <taxon>Gnathostomatoidea</taxon>
        <taxon>Gnathostomatidae</taxon>
        <taxon>Gnathostoma</taxon>
    </lineage>
</organism>
<dbReference type="PANTHER" id="PTHR14790">
    <property type="entry name" value="RECQ-MEDIATED GENOME INSTABILITY PROTEIN 1 RMI1"/>
    <property type="match status" value="1"/>
</dbReference>
<protein>
    <recommendedName>
        <fullName evidence="2">RecQ-mediated genome instability protein 1</fullName>
    </recommendedName>
</protein>
<dbReference type="EMBL" id="JBGFUD010002778">
    <property type="protein sequence ID" value="MFH4977996.1"/>
    <property type="molecule type" value="Genomic_DNA"/>
</dbReference>
<comment type="similarity">
    <text evidence="1">Belongs to the RMI1 family.</text>
</comment>
<accession>A0ABD6EKQ1</accession>
<feature type="domain" description="RMI1 N-terminal" evidence="4">
    <location>
        <begin position="13"/>
        <end position="57"/>
    </location>
</feature>